<dbReference type="AlphaFoldDB" id="A0A0U1D9T5"/>
<feature type="domain" description="APS kinase" evidence="2">
    <location>
        <begin position="1"/>
        <end position="79"/>
    </location>
</feature>
<reference evidence="3 4" key="1">
    <citation type="submission" date="2015-03" db="EMBL/GenBank/DDBJ databases">
        <authorList>
            <person name="Murphy D."/>
        </authorList>
    </citation>
    <scope>NUCLEOTIDE SEQUENCE [LARGE SCALE GENOMIC DNA]</scope>
    <source>
        <strain evidence="3 4">D16</strain>
    </source>
</reference>
<evidence type="ECO:0000256" key="1">
    <source>
        <dbReference type="ARBA" id="ARBA00022679"/>
    </source>
</evidence>
<dbReference type="GO" id="GO:0005737">
    <property type="term" value="C:cytoplasm"/>
    <property type="evidence" value="ECO:0007669"/>
    <property type="project" value="TreeGrafter"/>
</dbReference>
<dbReference type="Proteomes" id="UP000182227">
    <property type="component" value="Unassembled WGS sequence"/>
</dbReference>
<dbReference type="InterPro" id="IPR027417">
    <property type="entry name" value="P-loop_NTPase"/>
</dbReference>
<dbReference type="GO" id="GO:0004781">
    <property type="term" value="F:sulfate adenylyltransferase (ATP) activity"/>
    <property type="evidence" value="ECO:0007669"/>
    <property type="project" value="TreeGrafter"/>
</dbReference>
<dbReference type="PANTHER" id="PTHR42700">
    <property type="entry name" value="SULFATE ADENYLYLTRANSFERASE"/>
    <property type="match status" value="1"/>
</dbReference>
<dbReference type="GO" id="GO:0010134">
    <property type="term" value="P:sulfate assimilation via adenylyl sulfate reduction"/>
    <property type="evidence" value="ECO:0007669"/>
    <property type="project" value="TreeGrafter"/>
</dbReference>
<sequence length="100" mass="10783">MVALASLVSPLKSDRETARALNDAAKLPFIEVHVATSLAECERRDPKGLYARARAGELKGLTGVDAPYEAPENPDLVLDTTGAVIDDLVQQVIDLLNSRR</sequence>
<proteinExistence type="predicted"/>
<evidence type="ECO:0000313" key="3">
    <source>
        <dbReference type="EMBL" id="CQD11012.1"/>
    </source>
</evidence>
<dbReference type="EMBL" id="CTEF01000001">
    <property type="protein sequence ID" value="CQD11012.1"/>
    <property type="molecule type" value="Genomic_DNA"/>
</dbReference>
<dbReference type="GO" id="GO:0019379">
    <property type="term" value="P:sulfate assimilation, phosphoadenylyl sulfate reduction by phosphoadenylyl-sulfate reductase (thioredoxin)"/>
    <property type="evidence" value="ECO:0007669"/>
    <property type="project" value="TreeGrafter"/>
</dbReference>
<gene>
    <name evidence="3" type="ORF">BN970_02196</name>
</gene>
<dbReference type="Pfam" id="PF01583">
    <property type="entry name" value="APS_kinase"/>
    <property type="match status" value="1"/>
</dbReference>
<dbReference type="Gene3D" id="3.40.50.300">
    <property type="entry name" value="P-loop containing nucleotide triphosphate hydrolases"/>
    <property type="match status" value="1"/>
</dbReference>
<dbReference type="SUPFAM" id="SSF52540">
    <property type="entry name" value="P-loop containing nucleoside triphosphate hydrolases"/>
    <property type="match status" value="1"/>
</dbReference>
<name>A0A0U1D9T5_9MYCO</name>
<protein>
    <submittedName>
        <fullName evidence="3">CysN/CysC bifunctional enzyme</fullName>
    </submittedName>
</protein>
<dbReference type="PANTHER" id="PTHR42700:SF1">
    <property type="entry name" value="SULFATE ADENYLYLTRANSFERASE"/>
    <property type="match status" value="1"/>
</dbReference>
<keyword evidence="1" id="KW-0808">Transferase</keyword>
<organism evidence="3 4">
    <name type="scientific">Mycolicibacterium conceptionense</name>
    <dbReference type="NCBI Taxonomy" id="451644"/>
    <lineage>
        <taxon>Bacteria</taxon>
        <taxon>Bacillati</taxon>
        <taxon>Actinomycetota</taxon>
        <taxon>Actinomycetes</taxon>
        <taxon>Mycobacteriales</taxon>
        <taxon>Mycobacteriaceae</taxon>
        <taxon>Mycolicibacterium</taxon>
    </lineage>
</organism>
<evidence type="ECO:0000259" key="2">
    <source>
        <dbReference type="Pfam" id="PF01583"/>
    </source>
</evidence>
<evidence type="ECO:0000313" key="4">
    <source>
        <dbReference type="Proteomes" id="UP000182227"/>
    </source>
</evidence>
<dbReference type="InterPro" id="IPR050512">
    <property type="entry name" value="Sulf_AdTrans/APS_kinase"/>
</dbReference>
<dbReference type="InterPro" id="IPR059117">
    <property type="entry name" value="APS_kinase_dom"/>
</dbReference>
<accession>A0A0U1D9T5</accession>